<proteinExistence type="predicted"/>
<evidence type="ECO:0008006" key="4">
    <source>
        <dbReference type="Google" id="ProtNLM"/>
    </source>
</evidence>
<accession>A0AAQ3U4L4</accession>
<evidence type="ECO:0000313" key="3">
    <source>
        <dbReference type="Proteomes" id="UP001341281"/>
    </source>
</evidence>
<dbReference type="Pfam" id="PF14223">
    <property type="entry name" value="Retrotran_gag_2"/>
    <property type="match status" value="1"/>
</dbReference>
<protein>
    <recommendedName>
        <fullName evidence="4">Retrovirus-related Pol polyprotein from transposon TNT 1-94</fullName>
    </recommendedName>
</protein>
<organism evidence="2 3">
    <name type="scientific">Paspalum notatum var. saurae</name>
    <dbReference type="NCBI Taxonomy" id="547442"/>
    <lineage>
        <taxon>Eukaryota</taxon>
        <taxon>Viridiplantae</taxon>
        <taxon>Streptophyta</taxon>
        <taxon>Embryophyta</taxon>
        <taxon>Tracheophyta</taxon>
        <taxon>Spermatophyta</taxon>
        <taxon>Magnoliopsida</taxon>
        <taxon>Liliopsida</taxon>
        <taxon>Poales</taxon>
        <taxon>Poaceae</taxon>
        <taxon>PACMAD clade</taxon>
        <taxon>Panicoideae</taxon>
        <taxon>Andropogonodae</taxon>
        <taxon>Paspaleae</taxon>
        <taxon>Paspalinae</taxon>
        <taxon>Paspalum</taxon>
    </lineage>
</organism>
<evidence type="ECO:0000256" key="1">
    <source>
        <dbReference type="SAM" id="SignalP"/>
    </source>
</evidence>
<dbReference type="EMBL" id="CP144751">
    <property type="protein sequence ID" value="WVZ84769.1"/>
    <property type="molecule type" value="Genomic_DNA"/>
</dbReference>
<gene>
    <name evidence="2" type="ORF">U9M48_031759</name>
</gene>
<dbReference type="AlphaFoldDB" id="A0AAQ3U4L4"/>
<keyword evidence="1" id="KW-0732">Signal</keyword>
<reference evidence="2 3" key="1">
    <citation type="submission" date="2024-02" db="EMBL/GenBank/DDBJ databases">
        <title>High-quality chromosome-scale genome assembly of Pensacola bahiagrass (Paspalum notatum Flugge var. saurae).</title>
        <authorList>
            <person name="Vega J.M."/>
            <person name="Podio M."/>
            <person name="Orjuela J."/>
            <person name="Siena L.A."/>
            <person name="Pessino S.C."/>
            <person name="Combes M.C."/>
            <person name="Mariac C."/>
            <person name="Albertini E."/>
            <person name="Pupilli F."/>
            <person name="Ortiz J.P.A."/>
            <person name="Leblanc O."/>
        </authorList>
    </citation>
    <scope>NUCLEOTIDE SEQUENCE [LARGE SCALE GENOMIC DNA]</scope>
    <source>
        <strain evidence="2">R1</strain>
        <tissue evidence="2">Leaf</tissue>
    </source>
</reference>
<dbReference type="Proteomes" id="UP001341281">
    <property type="component" value="Chromosome 07"/>
</dbReference>
<keyword evidence="3" id="KW-1185">Reference proteome</keyword>
<sequence>MWVLLLLLFWLLVVGFFDQGQLPCQHLGLACKIYKTHSTSYGLNRKNNKTQGLDLKMTHPINLAPAEGRAARRSCVLAGAATLGAEGARRHIQHGVLKMRAVLAHTDLDDALERFGGKNVGAWSDDEKRKDRKALSQIHLHLSNNILQEVLKETTTAALWLKLEQLCMTKDLTSKMHLKQKLFLHKLRDRGKVMDHLSEFKEIIADLKSMETVQEGGSVLMGDNTPHKIAGIGSIQIKMADGIIRTLTDVRHISTMTRNLISLSTLDLKGYKYSAEGGVLKVSRGSLVVMKGDIKSANLYLLRGTTITVDS</sequence>
<evidence type="ECO:0000313" key="2">
    <source>
        <dbReference type="EMBL" id="WVZ84769.1"/>
    </source>
</evidence>
<feature type="signal peptide" evidence="1">
    <location>
        <begin position="1"/>
        <end position="15"/>
    </location>
</feature>
<feature type="chain" id="PRO_5043049404" description="Retrovirus-related Pol polyprotein from transposon TNT 1-94" evidence="1">
    <location>
        <begin position="16"/>
        <end position="311"/>
    </location>
</feature>
<name>A0AAQ3U4L4_PASNO</name>